<dbReference type="EMBL" id="RBZW01000011">
    <property type="protein sequence ID" value="THE66333.1"/>
    <property type="molecule type" value="Genomic_DNA"/>
</dbReference>
<gene>
    <name evidence="3" type="ORF">D8Y22_03425</name>
</gene>
<accession>A0A4S3TSH3</accession>
<feature type="compositionally biased region" description="Basic and acidic residues" evidence="2">
    <location>
        <begin position="244"/>
        <end position="265"/>
    </location>
</feature>
<evidence type="ECO:0000313" key="4">
    <source>
        <dbReference type="Proteomes" id="UP000318864"/>
    </source>
</evidence>
<dbReference type="PANTHER" id="PTHR43459">
    <property type="entry name" value="ENOYL-COA HYDRATASE"/>
    <property type="match status" value="1"/>
</dbReference>
<evidence type="ECO:0000256" key="2">
    <source>
        <dbReference type="SAM" id="MobiDB-lite"/>
    </source>
</evidence>
<reference evidence="3 4" key="1">
    <citation type="submission" date="2018-10" db="EMBL/GenBank/DDBJ databases">
        <title>Natronolimnobius sp. XQ-INN 246 isolated from Inner Mongolia Autonomous Region of China.</title>
        <authorList>
            <person name="Xue Q."/>
        </authorList>
    </citation>
    <scope>NUCLEOTIDE SEQUENCE [LARGE SCALE GENOMIC DNA]</scope>
    <source>
        <strain evidence="3 4">XQ-INN 246</strain>
    </source>
</reference>
<dbReference type="GO" id="GO:0003824">
    <property type="term" value="F:catalytic activity"/>
    <property type="evidence" value="ECO:0007669"/>
    <property type="project" value="InterPro"/>
</dbReference>
<name>A0A4S3TSH3_9EURY</name>
<sequence length="265" mass="28047">MSANDVLLEVEDGIATITLNQPDRMNALSEGIRTGIEARLDEVSDRDDARVVVLEGSGGAFCAGGDVKGMGEKSEGGVPDHERTQSIVDLAEAVPVKLYNYELPTIAKVDGYCVGAGVGVAMACDLVLASEDATFGLAFRNIGLTLDLATSLFVTRAVGPYVAKELALTGEMIDGEHAASLGLINHAYDADEFEAQAGDLIEQVATGPTVALHESVTNIDRSYNSTIREVVEREAKSQNLASSTRDHQEGIEAFGADRDPSFEGR</sequence>
<protein>
    <submittedName>
        <fullName evidence="3">Enoyl-CoA hydratase</fullName>
    </submittedName>
</protein>
<dbReference type="Gene3D" id="1.10.12.10">
    <property type="entry name" value="Lyase 2-enoyl-coa Hydratase, Chain A, domain 2"/>
    <property type="match status" value="1"/>
</dbReference>
<dbReference type="RefSeq" id="WP_141463314.1">
    <property type="nucleotide sequence ID" value="NZ_RBZW01000011.1"/>
</dbReference>
<evidence type="ECO:0000256" key="1">
    <source>
        <dbReference type="RuleBase" id="RU003707"/>
    </source>
</evidence>
<dbReference type="InterPro" id="IPR014748">
    <property type="entry name" value="Enoyl-CoA_hydra_C"/>
</dbReference>
<dbReference type="PANTHER" id="PTHR43459:SF1">
    <property type="entry name" value="EG:BACN32G11.4 PROTEIN"/>
    <property type="match status" value="1"/>
</dbReference>
<dbReference type="InterPro" id="IPR029045">
    <property type="entry name" value="ClpP/crotonase-like_dom_sf"/>
</dbReference>
<dbReference type="Gene3D" id="3.90.226.10">
    <property type="entry name" value="2-enoyl-CoA Hydratase, Chain A, domain 1"/>
    <property type="match status" value="1"/>
</dbReference>
<keyword evidence="4" id="KW-1185">Reference proteome</keyword>
<proteinExistence type="inferred from homology"/>
<comment type="caution">
    <text evidence="3">The sequence shown here is derived from an EMBL/GenBank/DDBJ whole genome shotgun (WGS) entry which is preliminary data.</text>
</comment>
<comment type="similarity">
    <text evidence="1">Belongs to the enoyl-CoA hydratase/isomerase family.</text>
</comment>
<dbReference type="Proteomes" id="UP000318864">
    <property type="component" value="Unassembled WGS sequence"/>
</dbReference>
<dbReference type="InterPro" id="IPR001753">
    <property type="entry name" value="Enoyl-CoA_hydra/iso"/>
</dbReference>
<dbReference type="PROSITE" id="PS00166">
    <property type="entry name" value="ENOYL_COA_HYDRATASE"/>
    <property type="match status" value="1"/>
</dbReference>
<dbReference type="Pfam" id="PF00378">
    <property type="entry name" value="ECH_1"/>
    <property type="match status" value="1"/>
</dbReference>
<dbReference type="CDD" id="cd06558">
    <property type="entry name" value="crotonase-like"/>
    <property type="match status" value="1"/>
</dbReference>
<feature type="region of interest" description="Disordered" evidence="2">
    <location>
        <begin position="234"/>
        <end position="265"/>
    </location>
</feature>
<organism evidence="3 4">
    <name type="scientific">Salinadaptatus halalkaliphilus</name>
    <dbReference type="NCBI Taxonomy" id="2419781"/>
    <lineage>
        <taxon>Archaea</taxon>
        <taxon>Methanobacteriati</taxon>
        <taxon>Methanobacteriota</taxon>
        <taxon>Stenosarchaea group</taxon>
        <taxon>Halobacteria</taxon>
        <taxon>Halobacteriales</taxon>
        <taxon>Natrialbaceae</taxon>
        <taxon>Salinadaptatus</taxon>
    </lineage>
</organism>
<evidence type="ECO:0000313" key="3">
    <source>
        <dbReference type="EMBL" id="THE66333.1"/>
    </source>
</evidence>
<dbReference type="AlphaFoldDB" id="A0A4S3TSH3"/>
<dbReference type="InterPro" id="IPR018376">
    <property type="entry name" value="Enoyl-CoA_hyd/isom_CS"/>
</dbReference>
<dbReference type="OrthoDB" id="27846at2157"/>
<dbReference type="SUPFAM" id="SSF52096">
    <property type="entry name" value="ClpP/crotonase"/>
    <property type="match status" value="1"/>
</dbReference>